<dbReference type="InterPro" id="IPR014166">
    <property type="entry name" value="Tol-Pal_acyl-CoA_thioesterase"/>
</dbReference>
<dbReference type="InterPro" id="IPR029069">
    <property type="entry name" value="HotDog_dom_sf"/>
</dbReference>
<dbReference type="OrthoDB" id="9808429at2"/>
<accession>A0A0M4PNV3</accession>
<keyword evidence="2" id="KW-0378">Hydrolase</keyword>
<evidence type="ECO:0000256" key="1">
    <source>
        <dbReference type="ARBA" id="ARBA00005953"/>
    </source>
</evidence>
<dbReference type="InterPro" id="IPR006684">
    <property type="entry name" value="YbgC/YbaW"/>
</dbReference>
<dbReference type="NCBIfam" id="TIGR02799">
    <property type="entry name" value="thio_ybgC"/>
    <property type="match status" value="1"/>
</dbReference>
<name>A0A0M4PNV3_9GAMM</name>
<dbReference type="Pfam" id="PF13279">
    <property type="entry name" value="4HBT_2"/>
    <property type="match status" value="1"/>
</dbReference>
<dbReference type="InterPro" id="IPR050563">
    <property type="entry name" value="4-hydroxybenzoyl-CoA_TE"/>
</dbReference>
<sequence>MSNLEVRVYYEDTDSGGVVYYANYLKFIERGRSEFLREMGFEQDQLIKHQGVVFAVKSLQAEYLLPARFNDLLRVHTEVKKSRRASLIFSQKIRDLKQNKVLFEAQVTVACLDVQNFKPRAIPSDILEKINGQ</sequence>
<keyword evidence="4" id="KW-1185">Reference proteome</keyword>
<dbReference type="AlphaFoldDB" id="A0A0M4PNV3"/>
<dbReference type="NCBIfam" id="TIGR00051">
    <property type="entry name" value="YbgC/FadM family acyl-CoA thioesterase"/>
    <property type="match status" value="1"/>
</dbReference>
<reference evidence="3 4" key="1">
    <citation type="journal article" date="2015" name="Genome Announc.">
        <title>Genome Sequence of 'Candidatus Thioglobus autotrophica' Strain EF1, a Chemoautotroph from the SUP05 Clade of Marine Gammaproteobacteria.</title>
        <authorList>
            <person name="Shah V."/>
            <person name="Morris R.M."/>
        </authorList>
    </citation>
    <scope>NUCLEOTIDE SEQUENCE [LARGE SCALE GENOMIC DNA]</scope>
    <source>
        <strain evidence="3 4">EF1</strain>
    </source>
</reference>
<dbReference type="EMBL" id="CP010552">
    <property type="protein sequence ID" value="ALE52892.1"/>
    <property type="molecule type" value="Genomic_DNA"/>
</dbReference>
<gene>
    <name evidence="3" type="ORF">SP60_06570</name>
</gene>
<comment type="similarity">
    <text evidence="1">Belongs to the 4-hydroxybenzoyl-CoA thioesterase family.</text>
</comment>
<dbReference type="STRING" id="1705394.SP60_06570"/>
<dbReference type="CDD" id="cd00586">
    <property type="entry name" value="4HBT"/>
    <property type="match status" value="1"/>
</dbReference>
<evidence type="ECO:0000313" key="3">
    <source>
        <dbReference type="EMBL" id="ALE52892.1"/>
    </source>
</evidence>
<proteinExistence type="inferred from homology"/>
<dbReference type="GO" id="GO:0047617">
    <property type="term" value="F:fatty acyl-CoA hydrolase activity"/>
    <property type="evidence" value="ECO:0007669"/>
    <property type="project" value="TreeGrafter"/>
</dbReference>
<evidence type="ECO:0000256" key="2">
    <source>
        <dbReference type="ARBA" id="ARBA00022801"/>
    </source>
</evidence>
<dbReference type="PANTHER" id="PTHR31793:SF37">
    <property type="entry name" value="ACYL-COA THIOESTER HYDROLASE YBGC"/>
    <property type="match status" value="1"/>
</dbReference>
<dbReference type="FunFam" id="3.10.129.10:FF:000004">
    <property type="entry name" value="Tol-pal system-associated acyl-CoA thioesterase"/>
    <property type="match status" value="1"/>
</dbReference>
<dbReference type="PATRIC" id="fig|1705394.5.peg.1310"/>
<evidence type="ECO:0000313" key="4">
    <source>
        <dbReference type="Proteomes" id="UP000058020"/>
    </source>
</evidence>
<dbReference type="RefSeq" id="WP_053951866.1">
    <property type="nucleotide sequence ID" value="NZ_CP010552.1"/>
</dbReference>
<protein>
    <submittedName>
        <fullName evidence="3">Uncharacterized protein</fullName>
    </submittedName>
</protein>
<dbReference type="SUPFAM" id="SSF54637">
    <property type="entry name" value="Thioesterase/thiol ester dehydrase-isomerase"/>
    <property type="match status" value="1"/>
</dbReference>
<dbReference type="PANTHER" id="PTHR31793">
    <property type="entry name" value="4-HYDROXYBENZOYL-COA THIOESTERASE FAMILY MEMBER"/>
    <property type="match status" value="1"/>
</dbReference>
<dbReference type="Proteomes" id="UP000058020">
    <property type="component" value="Chromosome"/>
</dbReference>
<organism evidence="3 4">
    <name type="scientific">Candidatus Thioglobus autotrophicus</name>
    <dbReference type="NCBI Taxonomy" id="1705394"/>
    <lineage>
        <taxon>Bacteria</taxon>
        <taxon>Pseudomonadati</taxon>
        <taxon>Pseudomonadota</taxon>
        <taxon>Gammaproteobacteria</taxon>
        <taxon>Candidatus Pseudothioglobaceae</taxon>
        <taxon>Candidatus Thioglobus</taxon>
    </lineage>
</organism>
<dbReference type="Gene3D" id="3.10.129.10">
    <property type="entry name" value="Hotdog Thioesterase"/>
    <property type="match status" value="1"/>
</dbReference>
<dbReference type="KEGG" id="tho:SP60_06570"/>
<dbReference type="PIRSF" id="PIRSF003230">
    <property type="entry name" value="YbgC"/>
    <property type="match status" value="1"/>
</dbReference>